<protein>
    <submittedName>
        <fullName evidence="1">Uncharacterized protein</fullName>
    </submittedName>
</protein>
<evidence type="ECO:0000313" key="2">
    <source>
        <dbReference type="Proteomes" id="UP000297245"/>
    </source>
</evidence>
<sequence length="130" mass="15181">MQAFEVEPAQKKTTHHNNTNISHFAKDFYNRKLNNPKEFLRYWSGNITTLKLKKQREKSKQIIKCYLFFLKWGKDPNPHYSTFIPNIWSRLDFDNLPGTIPPGRKKYSLGFCSYLAPITSGDDSLWPAPG</sequence>
<gene>
    <name evidence="1" type="ORF">K435DRAFT_793704</name>
</gene>
<evidence type="ECO:0000313" key="1">
    <source>
        <dbReference type="EMBL" id="THV00967.1"/>
    </source>
</evidence>
<dbReference type="AlphaFoldDB" id="A0A4S8MEH3"/>
<dbReference type="EMBL" id="ML179096">
    <property type="protein sequence ID" value="THV00967.1"/>
    <property type="molecule type" value="Genomic_DNA"/>
</dbReference>
<accession>A0A4S8MEH3</accession>
<keyword evidence="2" id="KW-1185">Reference proteome</keyword>
<proteinExistence type="predicted"/>
<reference evidence="1 2" key="1">
    <citation type="journal article" date="2019" name="Nat. Ecol. Evol.">
        <title>Megaphylogeny resolves global patterns of mushroom evolution.</title>
        <authorList>
            <person name="Varga T."/>
            <person name="Krizsan K."/>
            <person name="Foldi C."/>
            <person name="Dima B."/>
            <person name="Sanchez-Garcia M."/>
            <person name="Sanchez-Ramirez S."/>
            <person name="Szollosi G.J."/>
            <person name="Szarkandi J.G."/>
            <person name="Papp V."/>
            <person name="Albert L."/>
            <person name="Andreopoulos W."/>
            <person name="Angelini C."/>
            <person name="Antonin V."/>
            <person name="Barry K.W."/>
            <person name="Bougher N.L."/>
            <person name="Buchanan P."/>
            <person name="Buyck B."/>
            <person name="Bense V."/>
            <person name="Catcheside P."/>
            <person name="Chovatia M."/>
            <person name="Cooper J."/>
            <person name="Damon W."/>
            <person name="Desjardin D."/>
            <person name="Finy P."/>
            <person name="Geml J."/>
            <person name="Haridas S."/>
            <person name="Hughes K."/>
            <person name="Justo A."/>
            <person name="Karasinski D."/>
            <person name="Kautmanova I."/>
            <person name="Kiss B."/>
            <person name="Kocsube S."/>
            <person name="Kotiranta H."/>
            <person name="LaButti K.M."/>
            <person name="Lechner B.E."/>
            <person name="Liimatainen K."/>
            <person name="Lipzen A."/>
            <person name="Lukacs Z."/>
            <person name="Mihaltcheva S."/>
            <person name="Morgado L.N."/>
            <person name="Niskanen T."/>
            <person name="Noordeloos M.E."/>
            <person name="Ohm R.A."/>
            <person name="Ortiz-Santana B."/>
            <person name="Ovrebo C."/>
            <person name="Racz N."/>
            <person name="Riley R."/>
            <person name="Savchenko A."/>
            <person name="Shiryaev A."/>
            <person name="Soop K."/>
            <person name="Spirin V."/>
            <person name="Szebenyi C."/>
            <person name="Tomsovsky M."/>
            <person name="Tulloss R.E."/>
            <person name="Uehling J."/>
            <person name="Grigoriev I.V."/>
            <person name="Vagvolgyi C."/>
            <person name="Papp T."/>
            <person name="Martin F.M."/>
            <person name="Miettinen O."/>
            <person name="Hibbett D.S."/>
            <person name="Nagy L.G."/>
        </authorList>
    </citation>
    <scope>NUCLEOTIDE SEQUENCE [LARGE SCALE GENOMIC DNA]</scope>
    <source>
        <strain evidence="1 2">CBS 962.96</strain>
    </source>
</reference>
<dbReference type="Proteomes" id="UP000297245">
    <property type="component" value="Unassembled WGS sequence"/>
</dbReference>
<name>A0A4S8MEH3_DENBC</name>
<organism evidence="1 2">
    <name type="scientific">Dendrothele bispora (strain CBS 962.96)</name>
    <dbReference type="NCBI Taxonomy" id="1314807"/>
    <lineage>
        <taxon>Eukaryota</taxon>
        <taxon>Fungi</taxon>
        <taxon>Dikarya</taxon>
        <taxon>Basidiomycota</taxon>
        <taxon>Agaricomycotina</taxon>
        <taxon>Agaricomycetes</taxon>
        <taxon>Agaricomycetidae</taxon>
        <taxon>Agaricales</taxon>
        <taxon>Agaricales incertae sedis</taxon>
        <taxon>Dendrothele</taxon>
    </lineage>
</organism>